<protein>
    <submittedName>
        <fullName evidence="1">Uncharacterized protein</fullName>
    </submittedName>
</protein>
<evidence type="ECO:0000313" key="2">
    <source>
        <dbReference type="Proteomes" id="UP000182125"/>
    </source>
</evidence>
<evidence type="ECO:0000313" key="1">
    <source>
        <dbReference type="EMBL" id="SEV87531.1"/>
    </source>
</evidence>
<reference evidence="1 2" key="1">
    <citation type="submission" date="2016-10" db="EMBL/GenBank/DDBJ databases">
        <authorList>
            <person name="de Groot N.N."/>
        </authorList>
    </citation>
    <scope>NUCLEOTIDE SEQUENCE [LARGE SCALE GENOMIC DNA]</scope>
    <source>
        <strain evidence="1 2">OGL-20</strain>
    </source>
</reference>
<dbReference type="AlphaFoldDB" id="A0A1I0MJ34"/>
<sequence>MTGYGTVLISKDGRRITERVNLGRLKPWGKKVAVFLNVREPIYVKLRITSGNGVFMSSWVKLTPQSAPRFFPTGYTVTYPVQKGEIRPQFLPAVGALIVVGLTIWDAYDTYKTCRNYGMDSMECKVQGTLFIVGLAVPGDEELKLVTKLGKKFGVTDDIYRILKRAGIIDHADEVISKFTHIFDDIVKHGDDAARALDDLVKAGVSKEAVEEAVKHGATIKAVKEGIERFAKSTSPIKNSYGYTIIIERGNEKYGLIHGWLRHVHGYEMDYKRETSFFPMGQEIVYYVNGQKKTMKLPKTIQSPEELYNEIVRLIEQHKDKLTGDYTVVLHVQSSLPGIDKITLVFKKAGSRQYKLITFWPKSGSAVFKFERGGTWYKYDPLTGKWRRI</sequence>
<name>A0A1I0MJ34_9EURY</name>
<dbReference type="Proteomes" id="UP000182125">
    <property type="component" value="Unassembled WGS sequence"/>
</dbReference>
<accession>A0A1I0MJ34</accession>
<dbReference type="OrthoDB" id="92113at2157"/>
<gene>
    <name evidence="1" type="ORF">SAMN05216170_0564</name>
</gene>
<organism evidence="1 2">
    <name type="scientific">Thermococcus thioreducens</name>
    <dbReference type="NCBI Taxonomy" id="277988"/>
    <lineage>
        <taxon>Archaea</taxon>
        <taxon>Methanobacteriati</taxon>
        <taxon>Methanobacteriota</taxon>
        <taxon>Thermococci</taxon>
        <taxon>Thermococcales</taxon>
        <taxon>Thermococcaceae</taxon>
        <taxon>Thermococcus</taxon>
    </lineage>
</organism>
<proteinExistence type="predicted"/>
<dbReference type="GeneID" id="33334139"/>
<dbReference type="RefSeq" id="WP_198300084.1">
    <property type="nucleotide sequence ID" value="NZ_CP015105.1"/>
</dbReference>
<dbReference type="EMBL" id="FOIW01000001">
    <property type="protein sequence ID" value="SEV87531.1"/>
    <property type="molecule type" value="Genomic_DNA"/>
</dbReference>